<keyword evidence="2" id="KW-1185">Reference proteome</keyword>
<dbReference type="EMBL" id="JBDIZK010000007">
    <property type="protein sequence ID" value="MEN3747982.1"/>
    <property type="molecule type" value="Genomic_DNA"/>
</dbReference>
<comment type="caution">
    <text evidence="1">The sequence shown here is derived from an EMBL/GenBank/DDBJ whole genome shotgun (WGS) entry which is preliminary data.</text>
</comment>
<dbReference type="RefSeq" id="WP_346246998.1">
    <property type="nucleotide sequence ID" value="NZ_JBDIZK010000007.1"/>
</dbReference>
<name>A0ABV0B9U4_9SPHN</name>
<protein>
    <recommendedName>
        <fullName evidence="3">SMI1/KNR4 family protein</fullName>
    </recommendedName>
</protein>
<gene>
    <name evidence="1" type="ORF">TPR58_12470</name>
</gene>
<organism evidence="1 2">
    <name type="scientific">Sphingomonas rustica</name>
    <dbReference type="NCBI Taxonomy" id="3103142"/>
    <lineage>
        <taxon>Bacteria</taxon>
        <taxon>Pseudomonadati</taxon>
        <taxon>Pseudomonadota</taxon>
        <taxon>Alphaproteobacteria</taxon>
        <taxon>Sphingomonadales</taxon>
        <taxon>Sphingomonadaceae</taxon>
        <taxon>Sphingomonas</taxon>
    </lineage>
</organism>
<accession>A0ABV0B9U4</accession>
<evidence type="ECO:0008006" key="3">
    <source>
        <dbReference type="Google" id="ProtNLM"/>
    </source>
</evidence>
<reference evidence="1 2" key="1">
    <citation type="submission" date="2024-05" db="EMBL/GenBank/DDBJ databases">
        <title>Sphingomonas sp. HF-S3 16S ribosomal RNA gene Genome sequencing and assembly.</title>
        <authorList>
            <person name="Lee H."/>
        </authorList>
    </citation>
    <scope>NUCLEOTIDE SEQUENCE [LARGE SCALE GENOMIC DNA]</scope>
    <source>
        <strain evidence="1 2">HF-S3</strain>
    </source>
</reference>
<proteinExistence type="predicted"/>
<evidence type="ECO:0000313" key="1">
    <source>
        <dbReference type="EMBL" id="MEN3747982.1"/>
    </source>
</evidence>
<sequence>MTYTEAVEALVQAGDEAETPIDLETPDADAGFHRTVFGDDLADEIGAAGYPGSAEIPWIVEDLYIYGLDELEEQQAGYRADANSGEPSKDWGEDRYAIADWSANPVSIAGDGSISFAKHGEGRWTHHRIAADLPAFFNMLAAWLNFFIVDRGGNLFDDNFEIAAATREEVRSKVLADADPQVRDAAARFLLGEI</sequence>
<dbReference type="Proteomes" id="UP001427805">
    <property type="component" value="Unassembled WGS sequence"/>
</dbReference>
<evidence type="ECO:0000313" key="2">
    <source>
        <dbReference type="Proteomes" id="UP001427805"/>
    </source>
</evidence>